<dbReference type="OrthoDB" id="2248528at2759"/>
<dbReference type="STRING" id="246409.I1C1H1"/>
<accession>I1C1H1</accession>
<name>I1C1H1_RHIO9</name>
<evidence type="ECO:0000313" key="2">
    <source>
        <dbReference type="Proteomes" id="UP000009138"/>
    </source>
</evidence>
<dbReference type="EMBL" id="CH476736">
    <property type="protein sequence ID" value="EIE82301.1"/>
    <property type="molecule type" value="Genomic_DNA"/>
</dbReference>
<reference evidence="1 2" key="1">
    <citation type="journal article" date="2009" name="PLoS Genet.">
        <title>Genomic analysis of the basal lineage fungus Rhizopus oryzae reveals a whole-genome duplication.</title>
        <authorList>
            <person name="Ma L.-J."/>
            <person name="Ibrahim A.S."/>
            <person name="Skory C."/>
            <person name="Grabherr M.G."/>
            <person name="Burger G."/>
            <person name="Butler M."/>
            <person name="Elias M."/>
            <person name="Idnurm A."/>
            <person name="Lang B.F."/>
            <person name="Sone T."/>
            <person name="Abe A."/>
            <person name="Calvo S.E."/>
            <person name="Corrochano L.M."/>
            <person name="Engels R."/>
            <person name="Fu J."/>
            <person name="Hansberg W."/>
            <person name="Kim J.-M."/>
            <person name="Kodira C.D."/>
            <person name="Koehrsen M.J."/>
            <person name="Liu B."/>
            <person name="Miranda-Saavedra D."/>
            <person name="O'Leary S."/>
            <person name="Ortiz-Castellanos L."/>
            <person name="Poulter R."/>
            <person name="Rodriguez-Romero J."/>
            <person name="Ruiz-Herrera J."/>
            <person name="Shen Y.-Q."/>
            <person name="Zeng Q."/>
            <person name="Galagan J."/>
            <person name="Birren B.W."/>
            <person name="Cuomo C.A."/>
            <person name="Wickes B.L."/>
        </authorList>
    </citation>
    <scope>NUCLEOTIDE SEQUENCE [LARGE SCALE GENOMIC DNA]</scope>
    <source>
        <strain evidence="2">RA 99-880 / ATCC MYA-4621 / FGSC 9543 / NRRL 43880</strain>
    </source>
</reference>
<protein>
    <submittedName>
        <fullName evidence="1">Uncharacterized protein</fullName>
    </submittedName>
</protein>
<organism evidence="1 2">
    <name type="scientific">Rhizopus delemar (strain RA 99-880 / ATCC MYA-4621 / FGSC 9543 / NRRL 43880)</name>
    <name type="common">Mucormycosis agent</name>
    <name type="synonym">Rhizopus arrhizus var. delemar</name>
    <dbReference type="NCBI Taxonomy" id="246409"/>
    <lineage>
        <taxon>Eukaryota</taxon>
        <taxon>Fungi</taxon>
        <taxon>Fungi incertae sedis</taxon>
        <taxon>Mucoromycota</taxon>
        <taxon>Mucoromycotina</taxon>
        <taxon>Mucoromycetes</taxon>
        <taxon>Mucorales</taxon>
        <taxon>Mucorineae</taxon>
        <taxon>Rhizopodaceae</taxon>
        <taxon>Rhizopus</taxon>
    </lineage>
</organism>
<proteinExistence type="predicted"/>
<dbReference type="InParanoid" id="I1C1H1"/>
<dbReference type="RefSeq" id="XP_067517697.1">
    <property type="nucleotide sequence ID" value="XM_067661596.1"/>
</dbReference>
<dbReference type="VEuPathDB" id="FungiDB:RO3G_07006"/>
<gene>
    <name evidence="1" type="ORF">RO3G_07006</name>
</gene>
<keyword evidence="2" id="KW-1185">Reference proteome</keyword>
<dbReference type="Proteomes" id="UP000009138">
    <property type="component" value="Unassembled WGS sequence"/>
</dbReference>
<dbReference type="AlphaFoldDB" id="I1C1H1"/>
<dbReference type="GeneID" id="93613977"/>
<sequence length="162" mass="19354">MTLTKNDYPFLSRNFVFLKQEKCHKKTEFYYNICYSCTKRFYKFDGYYALESQDKEMDCAHCRSLMDCYPGTDTDSMESVFDYSDITTLTNFDNPVHDIRMKENMKMAKILPIKCRFYFKRQKTKYGPEQIRCFIKGVLLPVTAKRCNRLILHGTWILDLQA</sequence>
<evidence type="ECO:0000313" key="1">
    <source>
        <dbReference type="EMBL" id="EIE82301.1"/>
    </source>
</evidence>